<dbReference type="InterPro" id="IPR001789">
    <property type="entry name" value="Sig_transdc_resp-reg_receiver"/>
</dbReference>
<protein>
    <recommendedName>
        <fullName evidence="1">Stage 0 sporulation protein A homolog</fullName>
    </recommendedName>
</protein>
<dbReference type="Pfam" id="PF00486">
    <property type="entry name" value="Trans_reg_C"/>
    <property type="match status" value="1"/>
</dbReference>
<dbReference type="Gene3D" id="6.10.250.690">
    <property type="match status" value="1"/>
</dbReference>
<keyword evidence="4" id="KW-0804">Transcription</keyword>
<evidence type="ECO:0000256" key="7">
    <source>
        <dbReference type="PROSITE-ProRule" id="PRU01091"/>
    </source>
</evidence>
<feature type="domain" description="OmpR/PhoB-type" evidence="9">
    <location>
        <begin position="125"/>
        <end position="225"/>
    </location>
</feature>
<dbReference type="Gene3D" id="3.40.50.2300">
    <property type="match status" value="1"/>
</dbReference>
<comment type="function">
    <text evidence="5">May play the central regulatory role in sporulation. It may be an element of the effector pathway responsible for the activation of sporulation genes in response to nutritional stress. Spo0A may act in concert with spo0H (a sigma factor) to control the expression of some genes that are critical to the sporulation process.</text>
</comment>
<dbReference type="GO" id="GO:0000156">
    <property type="term" value="F:phosphorelay response regulator activity"/>
    <property type="evidence" value="ECO:0007669"/>
    <property type="project" value="TreeGrafter"/>
</dbReference>
<feature type="modified residue" description="4-aspartylphosphate" evidence="6">
    <location>
        <position position="51"/>
    </location>
</feature>
<dbReference type="PANTHER" id="PTHR48111:SF73">
    <property type="entry name" value="ALKALINE PHOSPHATASE SYNTHESIS TRANSCRIPTIONAL REGULATORY PROTEIN PHOP"/>
    <property type="match status" value="1"/>
</dbReference>
<keyword evidence="11" id="KW-1185">Reference proteome</keyword>
<dbReference type="STRING" id="84698.SAMN04488528_101184"/>
<dbReference type="InterPro" id="IPR001867">
    <property type="entry name" value="OmpR/PhoB-type_DNA-bd"/>
</dbReference>
<evidence type="ECO:0000259" key="9">
    <source>
        <dbReference type="PROSITE" id="PS51755"/>
    </source>
</evidence>
<dbReference type="InterPro" id="IPR011006">
    <property type="entry name" value="CheY-like_superfamily"/>
</dbReference>
<dbReference type="GO" id="GO:0005829">
    <property type="term" value="C:cytosol"/>
    <property type="evidence" value="ECO:0007669"/>
    <property type="project" value="TreeGrafter"/>
</dbReference>
<dbReference type="RefSeq" id="WP_090040722.1">
    <property type="nucleotide sequence ID" value="NZ_FOKI01000011.1"/>
</dbReference>
<dbReference type="Gene3D" id="1.10.10.10">
    <property type="entry name" value="Winged helix-like DNA-binding domain superfamily/Winged helix DNA-binding domain"/>
    <property type="match status" value="1"/>
</dbReference>
<feature type="domain" description="Response regulatory" evidence="8">
    <location>
        <begin position="2"/>
        <end position="115"/>
    </location>
</feature>
<accession>A0A1I0Y8Q1</accession>
<proteinExistence type="predicted"/>
<evidence type="ECO:0000256" key="4">
    <source>
        <dbReference type="ARBA" id="ARBA00023163"/>
    </source>
</evidence>
<dbReference type="SUPFAM" id="SSF46894">
    <property type="entry name" value="C-terminal effector domain of the bipartite response regulators"/>
    <property type="match status" value="1"/>
</dbReference>
<dbReference type="AlphaFoldDB" id="A0A1I0Y8Q1"/>
<dbReference type="InterPro" id="IPR016032">
    <property type="entry name" value="Sig_transdc_resp-reg_C-effctor"/>
</dbReference>
<dbReference type="CDD" id="cd00383">
    <property type="entry name" value="trans_reg_C"/>
    <property type="match status" value="1"/>
</dbReference>
<gene>
    <name evidence="10" type="ORF">SAMN04488528_101184</name>
</gene>
<evidence type="ECO:0000256" key="2">
    <source>
        <dbReference type="ARBA" id="ARBA00023015"/>
    </source>
</evidence>
<evidence type="ECO:0000256" key="3">
    <source>
        <dbReference type="ARBA" id="ARBA00023125"/>
    </source>
</evidence>
<evidence type="ECO:0000256" key="5">
    <source>
        <dbReference type="ARBA" id="ARBA00024867"/>
    </source>
</evidence>
<dbReference type="Pfam" id="PF00072">
    <property type="entry name" value="Response_reg"/>
    <property type="match status" value="1"/>
</dbReference>
<keyword evidence="3 7" id="KW-0238">DNA-binding</keyword>
<evidence type="ECO:0000313" key="11">
    <source>
        <dbReference type="Proteomes" id="UP000198619"/>
    </source>
</evidence>
<evidence type="ECO:0000259" key="8">
    <source>
        <dbReference type="PROSITE" id="PS50110"/>
    </source>
</evidence>
<dbReference type="CDD" id="cd17574">
    <property type="entry name" value="REC_OmpR"/>
    <property type="match status" value="1"/>
</dbReference>
<dbReference type="InterPro" id="IPR039420">
    <property type="entry name" value="WalR-like"/>
</dbReference>
<feature type="DNA-binding region" description="OmpR/PhoB-type" evidence="7">
    <location>
        <begin position="125"/>
        <end position="225"/>
    </location>
</feature>
<evidence type="ECO:0000256" key="1">
    <source>
        <dbReference type="ARBA" id="ARBA00018672"/>
    </source>
</evidence>
<keyword evidence="6" id="KW-0597">Phosphoprotein</keyword>
<dbReference type="InterPro" id="IPR036388">
    <property type="entry name" value="WH-like_DNA-bd_sf"/>
</dbReference>
<dbReference type="SUPFAM" id="SSF52172">
    <property type="entry name" value="CheY-like"/>
    <property type="match status" value="1"/>
</dbReference>
<dbReference type="SMART" id="SM00448">
    <property type="entry name" value="REC"/>
    <property type="match status" value="1"/>
</dbReference>
<evidence type="ECO:0000313" key="10">
    <source>
        <dbReference type="EMBL" id="SFB09136.1"/>
    </source>
</evidence>
<dbReference type="PROSITE" id="PS51755">
    <property type="entry name" value="OMPR_PHOB"/>
    <property type="match status" value="1"/>
</dbReference>
<dbReference type="PANTHER" id="PTHR48111">
    <property type="entry name" value="REGULATOR OF RPOS"/>
    <property type="match status" value="1"/>
</dbReference>
<dbReference type="PROSITE" id="PS50110">
    <property type="entry name" value="RESPONSE_REGULATORY"/>
    <property type="match status" value="1"/>
</dbReference>
<dbReference type="OrthoDB" id="9803564at2"/>
<sequence>MKIFLLEDDDALALGMDFSLKAEGFSVTRAALIEEGTTLFNKETFDLAILDITLPDGNGYDFCKYIRLKSNIPIIFLTALDDEVNVVLGLEIGGDDYISKPFRIRELISRIKAILRRVENKSNVCDLLVCEDLELNKKTAIVTNNGKEVFLTAQEYKLLLMFMNNEGRVLGRDLILDSISEGTSAFMDSNTLSVYIKRIREKIEKDLKNPEFIVTVRGLGYKWNKTVIKR</sequence>
<dbReference type="GO" id="GO:0000976">
    <property type="term" value="F:transcription cis-regulatory region binding"/>
    <property type="evidence" value="ECO:0007669"/>
    <property type="project" value="TreeGrafter"/>
</dbReference>
<dbReference type="GO" id="GO:0032993">
    <property type="term" value="C:protein-DNA complex"/>
    <property type="evidence" value="ECO:0007669"/>
    <property type="project" value="TreeGrafter"/>
</dbReference>
<dbReference type="EMBL" id="FOKI01000011">
    <property type="protein sequence ID" value="SFB09136.1"/>
    <property type="molecule type" value="Genomic_DNA"/>
</dbReference>
<dbReference type="Proteomes" id="UP000198619">
    <property type="component" value="Unassembled WGS sequence"/>
</dbReference>
<dbReference type="SMART" id="SM00862">
    <property type="entry name" value="Trans_reg_C"/>
    <property type="match status" value="1"/>
</dbReference>
<keyword evidence="2" id="KW-0805">Transcription regulation</keyword>
<dbReference type="GO" id="GO:0006355">
    <property type="term" value="P:regulation of DNA-templated transcription"/>
    <property type="evidence" value="ECO:0007669"/>
    <property type="project" value="InterPro"/>
</dbReference>
<reference evidence="10 11" key="1">
    <citation type="submission" date="2016-10" db="EMBL/GenBank/DDBJ databases">
        <authorList>
            <person name="de Groot N.N."/>
        </authorList>
    </citation>
    <scope>NUCLEOTIDE SEQUENCE [LARGE SCALE GENOMIC DNA]</scope>
    <source>
        <strain evidence="10 11">DSM 12271</strain>
    </source>
</reference>
<organism evidence="10 11">
    <name type="scientific">Clostridium frigidicarnis</name>
    <dbReference type="NCBI Taxonomy" id="84698"/>
    <lineage>
        <taxon>Bacteria</taxon>
        <taxon>Bacillati</taxon>
        <taxon>Bacillota</taxon>
        <taxon>Clostridia</taxon>
        <taxon>Eubacteriales</taxon>
        <taxon>Clostridiaceae</taxon>
        <taxon>Clostridium</taxon>
    </lineage>
</organism>
<name>A0A1I0Y8Q1_9CLOT</name>
<evidence type="ECO:0000256" key="6">
    <source>
        <dbReference type="PROSITE-ProRule" id="PRU00169"/>
    </source>
</evidence>